<gene>
    <name evidence="7" type="ORF">T069G_10864</name>
</gene>
<evidence type="ECO:0000259" key="5">
    <source>
        <dbReference type="Pfam" id="PF22939"/>
    </source>
</evidence>
<dbReference type="InterPro" id="IPR056884">
    <property type="entry name" value="NPHP3-like_N"/>
</dbReference>
<dbReference type="InterPro" id="IPR000845">
    <property type="entry name" value="Nucleoside_phosphorylase_d"/>
</dbReference>
<feature type="region of interest" description="Disordered" evidence="3">
    <location>
        <begin position="1"/>
        <end position="105"/>
    </location>
</feature>
<feature type="repeat" description="ANK" evidence="2">
    <location>
        <begin position="1348"/>
        <end position="1380"/>
    </location>
</feature>
<sequence>MVTTRAQAKAESANGENTDSRPRYYESDDDAGFESEEEDGDDADEDEMMLVQMPDSAEVSDQNATLPSPWLSVDTRHFLSSSSSPSPSLSTPSSFSDQSVEQPDDAHTTAIHGVITRRYRPPNQPTFFEQQHEFVPPSYRELLQLEFYQTFPHDPAATLCKKHFLQLAERWFQRRQGQTEQTFHNIKQKFPYGGVEKFFDYMRDRDILKQVIWNEKWRQTPPKEFMETLRLGLRYAEIEQARERRKAIVGTGKRPRCSLESCGKLSCGYCLARKNRGGDLYELVREARVKEPHGEWWEEDLAAFEEHRRKGLEEEGERADVQPEYTATRMTATETKTHNEYTVGWVCALPKEQTAATAMLDQRHGDLPKPANDSNTYTLGSIGKHNVVIACLPKGHIGNNPAATVAAQMVSTFPSVRLGLMVGIGGGIPPKVRLGDVVVSTPVGSFPGVVQWDLGKAKDGGFERTGSLNNPPVSLLTALAKLETEHELVGSQIPEYLDQMRQKWPRLAAKYLRSDSLEDILFKADYSHVCQSATEDQVSSGSSYESEEEESCQHCDKTKIIKRKPRDMRVHYGLIASGNQVIKSATCRDQLNKDLGGNLLCVEMEAAGLMNNFPCIVVRGICDYADSHKNKDWQEYAAAVAAAFAKELLAYVSPSDVDGERTVKDMLSDVLAEVSSTKVIVSNLKSNLDNDIDLRILEWVTPIDYGPQQSDFLRRREPGTGQWLIDSREYQAWLGARKQTLFCPGIPGAGKTILTSIVVDHLERTYGADPTIRIAYIYCNYRRQEEQSIEKLLGSLLKQLSQGENCISNCLRDFYKHHIEKRTQLSLLEIQTALQSAAENYSTVFIVIDALDECQNSDGSRQKFLTELFSLQEKSGCNLFMTSRVIPEIVDRFNKTSISLEIRASTEDIERYLKGNTGQLPAFVQQSQGLQQIIAAEISKAVDGMFLLAQIYLNSLNDKMTPKAMKNALSSFHKPISGLDEAEKTSVLAHAYEQAMLRINGQQSGFKELAHKVLLWIVCAERQLKTTELQHALAVEIDELEIDKENIPSIQDMVSVCAGLVTVDHESSIIRLVHYTTQEYFSQTRKRWFPDSDMIMTDICASYLLFKAFENGVCLPKPFWERLKLYPLYRYAAENWGHHARKASKPSHRVMEFLECETKMNASIQALQANASRLENWYSGKPNPAFGMTSLHLGAYFGIEETVKTLLKKPIDVNKEDEDGSTPLSWSAARNGHEAVVRLLLVMPSIDIDSRDDLDDTPLLRAASNGHDAVVELLLSAGVDPNLRNGNQTPLSKAAEGGHEAVVKLLLAMPNIDINSSKVLYGAVDGGHAAVVKLLLAAGANPDLGKTQYTTPLRCAAKNGDVSITEMLLAAGADPNLNRGQPGVTPLLSAADRGHDAVVKLLLAAGANPNPNPDDAFTRSALRSAAIEGHEAVVELLLAAAGADPDLDARDKRGQTPLHIAARKELGEVMELLLTTGVNPDLRDKYGTTPLSIAAYNGYKEVVGLLFAAGADPNLRAAKVDLADKGVMTRLSAIVESEPKR</sequence>
<dbReference type="Pfam" id="PF12796">
    <property type="entry name" value="Ank_2"/>
    <property type="match status" value="3"/>
</dbReference>
<dbReference type="SUPFAM" id="SSF48403">
    <property type="entry name" value="Ankyrin repeat"/>
    <property type="match status" value="1"/>
</dbReference>
<feature type="repeat" description="ANK" evidence="2">
    <location>
        <begin position="1382"/>
        <end position="1414"/>
    </location>
</feature>
<dbReference type="Gene3D" id="3.40.50.1580">
    <property type="entry name" value="Nucleoside phosphorylase domain"/>
    <property type="match status" value="1"/>
</dbReference>
<dbReference type="SUPFAM" id="SSF52540">
    <property type="entry name" value="P-loop containing nucleoside triphosphate hydrolases"/>
    <property type="match status" value="1"/>
</dbReference>
<dbReference type="InterPro" id="IPR035994">
    <property type="entry name" value="Nucleoside_phosphorylase_sf"/>
</dbReference>
<dbReference type="Pfam" id="PF22939">
    <property type="entry name" value="WHD_GPIID"/>
    <property type="match status" value="1"/>
</dbReference>
<evidence type="ECO:0000259" key="4">
    <source>
        <dbReference type="Pfam" id="PF01048"/>
    </source>
</evidence>
<feature type="repeat" description="ANK" evidence="2">
    <location>
        <begin position="1186"/>
        <end position="1218"/>
    </location>
</feature>
<name>A0A9W9E5D7_9HYPO</name>
<feature type="repeat" description="ANK" evidence="2">
    <location>
        <begin position="1453"/>
        <end position="1485"/>
    </location>
</feature>
<dbReference type="SUPFAM" id="SSF53167">
    <property type="entry name" value="Purine and uridine phosphorylases"/>
    <property type="match status" value="1"/>
</dbReference>
<dbReference type="EMBL" id="JAOPEN010000007">
    <property type="protein sequence ID" value="KAJ4855306.1"/>
    <property type="molecule type" value="Genomic_DNA"/>
</dbReference>
<dbReference type="PROSITE" id="PS50297">
    <property type="entry name" value="ANK_REP_REGION"/>
    <property type="match status" value="6"/>
</dbReference>
<dbReference type="Pfam" id="PF24883">
    <property type="entry name" value="NPHP3_N"/>
    <property type="match status" value="1"/>
</dbReference>
<dbReference type="InterPro" id="IPR027417">
    <property type="entry name" value="P-loop_NTPase"/>
</dbReference>
<dbReference type="PROSITE" id="PS50088">
    <property type="entry name" value="ANK_REPEAT"/>
    <property type="match status" value="7"/>
</dbReference>
<dbReference type="PANTHER" id="PTHR46082">
    <property type="entry name" value="ATP/GTP-BINDING PROTEIN-RELATED"/>
    <property type="match status" value="1"/>
</dbReference>
<proteinExistence type="predicted"/>
<dbReference type="GeneID" id="80872762"/>
<feature type="compositionally biased region" description="Low complexity" evidence="3">
    <location>
        <begin position="78"/>
        <end position="96"/>
    </location>
</feature>
<dbReference type="InterPro" id="IPR054471">
    <property type="entry name" value="GPIID_WHD"/>
</dbReference>
<dbReference type="Pfam" id="PF01048">
    <property type="entry name" value="PNP_UDP_1"/>
    <property type="match status" value="1"/>
</dbReference>
<dbReference type="PANTHER" id="PTHR46082:SF11">
    <property type="entry name" value="AAA+ ATPASE DOMAIN-CONTAINING PROTEIN-RELATED"/>
    <property type="match status" value="1"/>
</dbReference>
<dbReference type="Gene3D" id="1.25.40.20">
    <property type="entry name" value="Ankyrin repeat-containing domain"/>
    <property type="match status" value="3"/>
</dbReference>
<evidence type="ECO:0000313" key="7">
    <source>
        <dbReference type="EMBL" id="KAJ4855306.1"/>
    </source>
</evidence>
<keyword evidence="2" id="KW-0040">ANK repeat</keyword>
<feature type="repeat" description="ANK" evidence="2">
    <location>
        <begin position="1315"/>
        <end position="1347"/>
    </location>
</feature>
<feature type="domain" description="Nucleoside phosphorylase" evidence="4">
    <location>
        <begin position="346"/>
        <end position="443"/>
    </location>
</feature>
<accession>A0A9W9E5D7</accession>
<feature type="domain" description="GPI inositol-deacylase winged helix" evidence="5">
    <location>
        <begin position="1002"/>
        <end position="1082"/>
    </location>
</feature>
<evidence type="ECO:0000256" key="3">
    <source>
        <dbReference type="SAM" id="MobiDB-lite"/>
    </source>
</evidence>
<evidence type="ECO:0000256" key="1">
    <source>
        <dbReference type="ARBA" id="ARBA00022737"/>
    </source>
</evidence>
<keyword evidence="1" id="KW-0677">Repeat</keyword>
<dbReference type="Gene3D" id="3.40.50.300">
    <property type="entry name" value="P-loop containing nucleotide triphosphate hydrolases"/>
    <property type="match status" value="1"/>
</dbReference>
<dbReference type="Proteomes" id="UP001140511">
    <property type="component" value="Unassembled WGS sequence"/>
</dbReference>
<keyword evidence="8" id="KW-1185">Reference proteome</keyword>
<dbReference type="GO" id="GO:0009116">
    <property type="term" value="P:nucleoside metabolic process"/>
    <property type="evidence" value="ECO:0007669"/>
    <property type="project" value="InterPro"/>
</dbReference>
<protein>
    <submittedName>
        <fullName evidence="7">Ankyrin repeats (3 copies) domain-containing protein</fullName>
    </submittedName>
</protein>
<organism evidence="7 8">
    <name type="scientific">Trichoderma breve</name>
    <dbReference type="NCBI Taxonomy" id="2034170"/>
    <lineage>
        <taxon>Eukaryota</taxon>
        <taxon>Fungi</taxon>
        <taxon>Dikarya</taxon>
        <taxon>Ascomycota</taxon>
        <taxon>Pezizomycotina</taxon>
        <taxon>Sordariomycetes</taxon>
        <taxon>Hypocreomycetidae</taxon>
        <taxon>Hypocreales</taxon>
        <taxon>Hypocreaceae</taxon>
        <taxon>Trichoderma</taxon>
    </lineage>
</organism>
<dbReference type="InterPro" id="IPR002110">
    <property type="entry name" value="Ankyrin_rpt"/>
</dbReference>
<evidence type="ECO:0000313" key="8">
    <source>
        <dbReference type="Proteomes" id="UP001140511"/>
    </source>
</evidence>
<dbReference type="GO" id="GO:0003824">
    <property type="term" value="F:catalytic activity"/>
    <property type="evidence" value="ECO:0007669"/>
    <property type="project" value="InterPro"/>
</dbReference>
<comment type="caution">
    <text evidence="7">The sequence shown here is derived from an EMBL/GenBank/DDBJ whole genome shotgun (WGS) entry which is preliminary data.</text>
</comment>
<feature type="domain" description="Nephrocystin 3-like N-terminal" evidence="6">
    <location>
        <begin position="719"/>
        <end position="884"/>
    </location>
</feature>
<dbReference type="InterPro" id="IPR036770">
    <property type="entry name" value="Ankyrin_rpt-contain_sf"/>
</dbReference>
<feature type="repeat" description="ANK" evidence="2">
    <location>
        <begin position="1254"/>
        <end position="1286"/>
    </location>
</feature>
<evidence type="ECO:0000256" key="2">
    <source>
        <dbReference type="PROSITE-ProRule" id="PRU00023"/>
    </source>
</evidence>
<dbReference type="RefSeq" id="XP_056024364.1">
    <property type="nucleotide sequence ID" value="XM_056178074.1"/>
</dbReference>
<feature type="compositionally biased region" description="Acidic residues" evidence="3">
    <location>
        <begin position="27"/>
        <end position="48"/>
    </location>
</feature>
<feature type="repeat" description="ANK" evidence="2">
    <location>
        <begin position="1486"/>
        <end position="1518"/>
    </location>
</feature>
<dbReference type="InterPro" id="IPR053137">
    <property type="entry name" value="NLR-like"/>
</dbReference>
<dbReference type="SMART" id="SM00248">
    <property type="entry name" value="ANK"/>
    <property type="match status" value="10"/>
</dbReference>
<evidence type="ECO:0000259" key="6">
    <source>
        <dbReference type="Pfam" id="PF24883"/>
    </source>
</evidence>
<reference evidence="7" key="1">
    <citation type="submission" date="2022-09" db="EMBL/GenBank/DDBJ databases">
        <title>Chromosome-level assembly of Trichoderma breve T069, a fungus used in development of biopesticide product.</title>
        <authorList>
            <person name="Lin R."/>
            <person name="Liu T."/>
        </authorList>
    </citation>
    <scope>NUCLEOTIDE SEQUENCE</scope>
    <source>
        <strain evidence="7">T069</strain>
    </source>
</reference>